<comment type="subunit">
    <text evidence="15">At low DSF concentrations, interacts with RpfF.</text>
</comment>
<dbReference type="CDD" id="cd16922">
    <property type="entry name" value="HATPase_EvgS-ArcB-TorS-like"/>
    <property type="match status" value="1"/>
</dbReference>
<accession>A0A5C7SHR0</accession>
<keyword evidence="9" id="KW-0418">Kinase</keyword>
<sequence>MNNPSWQSLRTRLVAGALCASVVSIWIVALGIGRYVRSDMEAAISAQQFSTISIIASEIDRSLHERNEILNRLAQRLEAVPNANADHIQSMLEAQAGVEALFNWGVIVVDAEGIALASVPAHLERVGTAYGDRAYFQTLRTTLTPIITPPMVGRRTGVPVITFAVPIRGADKRFRGAVLGVTNLLEPNFLDQISRAKYGHTGDFVITDSRTRTYIASSDKRRVMGAGPAAGVNPIYDKYIAGHEGSGIAVSSRGVEELSSSVRIGQTAWLMQSVLPTQEAFLVARQIQVRLVVAALVLTLLTGWVAWWWVRRQLRPLEKSAVLLEEMRQGHRPREALPVERDDEIGKLANAFNGLLKAILDQESLLTRVAATEQVRKILTHVPGMVFKYHQLPDGTGAFPFASEAVRSLYGVSSETVENNASSIRRLLVEEDRNRFFASLHQSADTMQRWLVDYRIQLENGPLKWLHVDAMPERGDDGGTVWYGFVTDVTATKTLEHELDMHRAHLEELVQKRTEELETARNAAEAANIAKSTFLANMSHEIRTPLNAITGMAYLMQKSGATPEQTDRLNKIAAASGHLLEIIDSILDLSKIEAGKLTLGAEPIHLQALLDNVVSIMNDRATSKGIHLKADTVVGLPGVIGDGTRLRQALLNYVGNAIKFTQQGSVTVRARLEGDDGTSVSVRFEVEDTGIGIPPAAIGKIFHAFEQADSSTTREYGGTGLGLAITQRLAELMGGEVGVSSTPGQGSTFWLTARLKQCAPPGMGTGLTDLAQIEARLLVISPGKCVLLVEDEPVCQMVAEELLSNMGLAVDTADDGQQAVRMAAEKTYDVILMDMQMPRMDGLAATRGIRRHPGCQSVPILAMTANVFSEDRANCMAAGMNDFLPKPVVPDRLYAMLLHWLD</sequence>
<name>A0A5C7SHR0_THASP</name>
<dbReference type="InterPro" id="IPR013655">
    <property type="entry name" value="PAS_fold_3"/>
</dbReference>
<dbReference type="PRINTS" id="PR00344">
    <property type="entry name" value="BCTRLSENSOR"/>
</dbReference>
<comment type="function">
    <text evidence="14">Member of the two-component regulatory system BvgS/BvgA. Phosphorylates BvgA via a four-step phosphorelay in response to environmental signals.</text>
</comment>
<dbReference type="InterPro" id="IPR035965">
    <property type="entry name" value="PAS-like_dom_sf"/>
</dbReference>
<dbReference type="EC" id="2.7.13.3" evidence="3"/>
<feature type="transmembrane region" description="Helical" evidence="20">
    <location>
        <begin position="12"/>
        <end position="32"/>
    </location>
</feature>
<dbReference type="InterPro" id="IPR003661">
    <property type="entry name" value="HisK_dim/P_dom"/>
</dbReference>
<dbReference type="GO" id="GO:0005524">
    <property type="term" value="F:ATP binding"/>
    <property type="evidence" value="ECO:0007669"/>
    <property type="project" value="UniProtKB-KW"/>
</dbReference>
<gene>
    <name evidence="25" type="ORF">E6Q80_15315</name>
</gene>
<evidence type="ECO:0000256" key="2">
    <source>
        <dbReference type="ARBA" id="ARBA00004651"/>
    </source>
</evidence>
<dbReference type="GO" id="GO:0000155">
    <property type="term" value="F:phosphorelay sensor kinase activity"/>
    <property type="evidence" value="ECO:0007669"/>
    <property type="project" value="InterPro"/>
</dbReference>
<evidence type="ECO:0000256" key="9">
    <source>
        <dbReference type="ARBA" id="ARBA00022777"/>
    </source>
</evidence>
<dbReference type="InterPro" id="IPR004358">
    <property type="entry name" value="Sig_transdc_His_kin-like_C"/>
</dbReference>
<evidence type="ECO:0000256" key="20">
    <source>
        <dbReference type="SAM" id="Phobius"/>
    </source>
</evidence>
<dbReference type="GO" id="GO:0005886">
    <property type="term" value="C:plasma membrane"/>
    <property type="evidence" value="ECO:0007669"/>
    <property type="project" value="UniProtKB-SubCell"/>
</dbReference>
<evidence type="ECO:0000256" key="14">
    <source>
        <dbReference type="ARBA" id="ARBA00058004"/>
    </source>
</evidence>
<dbReference type="FunFam" id="1.10.287.130:FF:000002">
    <property type="entry name" value="Two-component osmosensing histidine kinase"/>
    <property type="match status" value="1"/>
</dbReference>
<dbReference type="InterPro" id="IPR003594">
    <property type="entry name" value="HATPase_dom"/>
</dbReference>
<evidence type="ECO:0000256" key="17">
    <source>
        <dbReference type="ARBA" id="ARBA00070152"/>
    </source>
</evidence>
<dbReference type="AlphaFoldDB" id="A0A5C7SHR0"/>
<evidence type="ECO:0000256" key="18">
    <source>
        <dbReference type="PROSITE-ProRule" id="PRU00169"/>
    </source>
</evidence>
<keyword evidence="4" id="KW-1003">Cell membrane</keyword>
<comment type="subcellular location">
    <subcellularLocation>
        <location evidence="2">Cell membrane</location>
        <topology evidence="2">Multi-pass membrane protein</topology>
    </subcellularLocation>
</comment>
<dbReference type="InterPro" id="IPR029151">
    <property type="entry name" value="Sensor-like_sf"/>
</dbReference>
<dbReference type="PANTHER" id="PTHR45339">
    <property type="entry name" value="HYBRID SIGNAL TRANSDUCTION HISTIDINE KINASE J"/>
    <property type="match status" value="1"/>
</dbReference>
<feature type="modified residue" description="4-aspartylphosphate" evidence="18">
    <location>
        <position position="834"/>
    </location>
</feature>
<dbReference type="Gene3D" id="3.30.565.10">
    <property type="entry name" value="Histidine kinase-like ATPase, C-terminal domain"/>
    <property type="match status" value="1"/>
</dbReference>
<evidence type="ECO:0000256" key="6">
    <source>
        <dbReference type="ARBA" id="ARBA00022679"/>
    </source>
</evidence>
<feature type="domain" description="HAMP" evidence="24">
    <location>
        <begin position="311"/>
        <end position="364"/>
    </location>
</feature>
<dbReference type="InterPro" id="IPR033479">
    <property type="entry name" value="dCache_1"/>
</dbReference>
<dbReference type="CDD" id="cd18774">
    <property type="entry name" value="PDC2_HK_sensor"/>
    <property type="match status" value="1"/>
</dbReference>
<evidence type="ECO:0000256" key="13">
    <source>
        <dbReference type="ARBA" id="ARBA00023136"/>
    </source>
</evidence>
<dbReference type="InterPro" id="IPR005467">
    <property type="entry name" value="His_kinase_dom"/>
</dbReference>
<evidence type="ECO:0000256" key="10">
    <source>
        <dbReference type="ARBA" id="ARBA00022840"/>
    </source>
</evidence>
<evidence type="ECO:0000256" key="5">
    <source>
        <dbReference type="ARBA" id="ARBA00022553"/>
    </source>
</evidence>
<keyword evidence="12" id="KW-0902">Two-component regulatory system</keyword>
<dbReference type="EMBL" id="SSFD01000240">
    <property type="protein sequence ID" value="TXH82525.1"/>
    <property type="molecule type" value="Genomic_DNA"/>
</dbReference>
<evidence type="ECO:0000256" key="1">
    <source>
        <dbReference type="ARBA" id="ARBA00000085"/>
    </source>
</evidence>
<dbReference type="Pfam" id="PF02518">
    <property type="entry name" value="HATPase_c"/>
    <property type="match status" value="1"/>
</dbReference>
<dbReference type="RefSeq" id="WP_276659914.1">
    <property type="nucleotide sequence ID" value="NZ_SSFD01000240.1"/>
</dbReference>
<dbReference type="SUPFAM" id="SSF55785">
    <property type="entry name" value="PYP-like sensor domain (PAS domain)"/>
    <property type="match status" value="1"/>
</dbReference>
<comment type="catalytic activity">
    <reaction evidence="1">
        <text>ATP + protein L-histidine = ADP + protein N-phospho-L-histidine.</text>
        <dbReference type="EC" id="2.7.13.3"/>
    </reaction>
</comment>
<evidence type="ECO:0000256" key="16">
    <source>
        <dbReference type="ARBA" id="ARBA00068150"/>
    </source>
</evidence>
<dbReference type="Pfam" id="PF00072">
    <property type="entry name" value="Response_reg"/>
    <property type="match status" value="1"/>
</dbReference>
<keyword evidence="6" id="KW-0808">Transferase</keyword>
<dbReference type="Gene3D" id="6.10.340.10">
    <property type="match status" value="1"/>
</dbReference>
<protein>
    <recommendedName>
        <fullName evidence="16">Sensory/regulatory protein RpfC</fullName>
        <ecNumber evidence="3">2.7.13.3</ecNumber>
    </recommendedName>
    <alternativeName>
        <fullName evidence="17">Virulence sensor protein BvgS</fullName>
    </alternativeName>
</protein>
<dbReference type="SMART" id="SM00387">
    <property type="entry name" value="HATPase_c"/>
    <property type="match status" value="1"/>
</dbReference>
<dbReference type="PROSITE" id="PS50110">
    <property type="entry name" value="RESPONSE_REGULATORY"/>
    <property type="match status" value="1"/>
</dbReference>
<keyword evidence="19" id="KW-0175">Coiled coil</keyword>
<dbReference type="SUPFAM" id="SSF52172">
    <property type="entry name" value="CheY-like"/>
    <property type="match status" value="1"/>
</dbReference>
<dbReference type="InterPro" id="IPR011006">
    <property type="entry name" value="CheY-like_superfamily"/>
</dbReference>
<evidence type="ECO:0000313" key="26">
    <source>
        <dbReference type="Proteomes" id="UP000321192"/>
    </source>
</evidence>
<feature type="domain" description="Histidine kinase" evidence="21">
    <location>
        <begin position="537"/>
        <end position="757"/>
    </location>
</feature>
<evidence type="ECO:0000256" key="3">
    <source>
        <dbReference type="ARBA" id="ARBA00012438"/>
    </source>
</evidence>
<dbReference type="SMART" id="SM00304">
    <property type="entry name" value="HAMP"/>
    <property type="match status" value="1"/>
</dbReference>
<keyword evidence="10" id="KW-0067">ATP-binding</keyword>
<reference evidence="25 26" key="1">
    <citation type="submission" date="2018-09" db="EMBL/GenBank/DDBJ databases">
        <title>Metagenome Assembled Genomes from an Advanced Water Purification Facility.</title>
        <authorList>
            <person name="Stamps B.W."/>
            <person name="Spear J.R."/>
        </authorList>
    </citation>
    <scope>NUCLEOTIDE SEQUENCE [LARGE SCALE GENOMIC DNA]</scope>
    <source>
        <strain evidence="25">Bin_27_1</strain>
    </source>
</reference>
<feature type="coiled-coil region" evidence="19">
    <location>
        <begin position="492"/>
        <end position="523"/>
    </location>
</feature>
<organism evidence="25 26">
    <name type="scientific">Thauera aminoaromatica</name>
    <dbReference type="NCBI Taxonomy" id="164330"/>
    <lineage>
        <taxon>Bacteria</taxon>
        <taxon>Pseudomonadati</taxon>
        <taxon>Pseudomonadota</taxon>
        <taxon>Betaproteobacteria</taxon>
        <taxon>Rhodocyclales</taxon>
        <taxon>Zoogloeaceae</taxon>
        <taxon>Thauera</taxon>
    </lineage>
</organism>
<dbReference type="Proteomes" id="UP000321192">
    <property type="component" value="Unassembled WGS sequence"/>
</dbReference>
<dbReference type="CDD" id="cd17546">
    <property type="entry name" value="REC_hyHK_CKI1_RcsC-like"/>
    <property type="match status" value="1"/>
</dbReference>
<dbReference type="PROSITE" id="PS50109">
    <property type="entry name" value="HIS_KIN"/>
    <property type="match status" value="1"/>
</dbReference>
<evidence type="ECO:0000256" key="8">
    <source>
        <dbReference type="ARBA" id="ARBA00022741"/>
    </source>
</evidence>
<dbReference type="Pfam" id="PF02743">
    <property type="entry name" value="dCache_1"/>
    <property type="match status" value="1"/>
</dbReference>
<keyword evidence="5 18" id="KW-0597">Phosphoprotein</keyword>
<dbReference type="PANTHER" id="PTHR45339:SF1">
    <property type="entry name" value="HYBRID SIGNAL TRANSDUCTION HISTIDINE KINASE J"/>
    <property type="match status" value="1"/>
</dbReference>
<dbReference type="Pfam" id="PF00512">
    <property type="entry name" value="HisKA"/>
    <property type="match status" value="1"/>
</dbReference>
<dbReference type="CDD" id="cd12914">
    <property type="entry name" value="PDC1_DGC_like"/>
    <property type="match status" value="1"/>
</dbReference>
<dbReference type="SMART" id="SM00448">
    <property type="entry name" value="REC"/>
    <property type="match status" value="1"/>
</dbReference>
<dbReference type="CDD" id="cd06225">
    <property type="entry name" value="HAMP"/>
    <property type="match status" value="1"/>
</dbReference>
<keyword evidence="7 20" id="KW-0812">Transmembrane</keyword>
<dbReference type="CDD" id="cd00082">
    <property type="entry name" value="HisKA"/>
    <property type="match status" value="1"/>
</dbReference>
<evidence type="ECO:0000313" key="25">
    <source>
        <dbReference type="EMBL" id="TXH82525.1"/>
    </source>
</evidence>
<evidence type="ECO:0000256" key="4">
    <source>
        <dbReference type="ARBA" id="ARBA00022475"/>
    </source>
</evidence>
<evidence type="ECO:0000256" key="7">
    <source>
        <dbReference type="ARBA" id="ARBA00022692"/>
    </source>
</evidence>
<evidence type="ECO:0000256" key="12">
    <source>
        <dbReference type="ARBA" id="ARBA00023012"/>
    </source>
</evidence>
<keyword evidence="13 20" id="KW-0472">Membrane</keyword>
<dbReference type="InterPro" id="IPR036097">
    <property type="entry name" value="HisK_dim/P_sf"/>
</dbReference>
<evidence type="ECO:0000259" key="21">
    <source>
        <dbReference type="PROSITE" id="PS50109"/>
    </source>
</evidence>
<keyword evidence="8" id="KW-0547">Nucleotide-binding</keyword>
<dbReference type="Pfam" id="PF00672">
    <property type="entry name" value="HAMP"/>
    <property type="match status" value="1"/>
</dbReference>
<dbReference type="InterPro" id="IPR000700">
    <property type="entry name" value="PAS-assoc_C"/>
</dbReference>
<evidence type="ECO:0000259" key="22">
    <source>
        <dbReference type="PROSITE" id="PS50110"/>
    </source>
</evidence>
<proteinExistence type="predicted"/>
<dbReference type="FunFam" id="3.30.565.10:FF:000010">
    <property type="entry name" value="Sensor histidine kinase RcsC"/>
    <property type="match status" value="1"/>
</dbReference>
<dbReference type="SUPFAM" id="SSF103190">
    <property type="entry name" value="Sensory domain-like"/>
    <property type="match status" value="1"/>
</dbReference>
<dbReference type="Gene3D" id="3.40.50.2300">
    <property type="match status" value="1"/>
</dbReference>
<evidence type="ECO:0000256" key="11">
    <source>
        <dbReference type="ARBA" id="ARBA00022989"/>
    </source>
</evidence>
<dbReference type="InterPro" id="IPR001789">
    <property type="entry name" value="Sig_transdc_resp-reg_receiver"/>
</dbReference>
<dbReference type="Gene3D" id="1.10.287.130">
    <property type="match status" value="1"/>
</dbReference>
<dbReference type="Gene3D" id="3.30.450.20">
    <property type="entry name" value="PAS domain"/>
    <property type="match status" value="2"/>
</dbReference>
<dbReference type="SUPFAM" id="SSF47384">
    <property type="entry name" value="Homodimeric domain of signal transducing histidine kinase"/>
    <property type="match status" value="1"/>
</dbReference>
<dbReference type="InterPro" id="IPR036890">
    <property type="entry name" value="HATPase_C_sf"/>
</dbReference>
<dbReference type="PROSITE" id="PS50885">
    <property type="entry name" value="HAMP"/>
    <property type="match status" value="1"/>
</dbReference>
<feature type="domain" description="Response regulatory" evidence="22">
    <location>
        <begin position="785"/>
        <end position="901"/>
    </location>
</feature>
<evidence type="ECO:0000259" key="23">
    <source>
        <dbReference type="PROSITE" id="PS50113"/>
    </source>
</evidence>
<dbReference type="InterPro" id="IPR003660">
    <property type="entry name" value="HAMP_dom"/>
</dbReference>
<dbReference type="InterPro" id="IPR000014">
    <property type="entry name" value="PAS"/>
</dbReference>
<dbReference type="CDD" id="cd00130">
    <property type="entry name" value="PAS"/>
    <property type="match status" value="1"/>
</dbReference>
<dbReference type="Pfam" id="PF08447">
    <property type="entry name" value="PAS_3"/>
    <property type="match status" value="1"/>
</dbReference>
<comment type="caution">
    <text evidence="25">The sequence shown here is derived from an EMBL/GenBank/DDBJ whole genome shotgun (WGS) entry which is preliminary data.</text>
</comment>
<dbReference type="PROSITE" id="PS50113">
    <property type="entry name" value="PAC"/>
    <property type="match status" value="1"/>
</dbReference>
<dbReference type="SMART" id="SM00388">
    <property type="entry name" value="HisKA"/>
    <property type="match status" value="1"/>
</dbReference>
<feature type="domain" description="PAC" evidence="23">
    <location>
        <begin position="450"/>
        <end position="501"/>
    </location>
</feature>
<evidence type="ECO:0000256" key="15">
    <source>
        <dbReference type="ARBA" id="ARBA00064003"/>
    </source>
</evidence>
<evidence type="ECO:0000259" key="24">
    <source>
        <dbReference type="PROSITE" id="PS50885"/>
    </source>
</evidence>
<dbReference type="SUPFAM" id="SSF158472">
    <property type="entry name" value="HAMP domain-like"/>
    <property type="match status" value="1"/>
</dbReference>
<evidence type="ECO:0000256" key="19">
    <source>
        <dbReference type="SAM" id="Coils"/>
    </source>
</evidence>
<dbReference type="SUPFAM" id="SSF55874">
    <property type="entry name" value="ATPase domain of HSP90 chaperone/DNA topoisomerase II/histidine kinase"/>
    <property type="match status" value="1"/>
</dbReference>
<feature type="transmembrane region" description="Helical" evidence="20">
    <location>
        <begin position="291"/>
        <end position="310"/>
    </location>
</feature>
<keyword evidence="11 20" id="KW-1133">Transmembrane helix</keyword>